<dbReference type="SUPFAM" id="SSF51905">
    <property type="entry name" value="FAD/NAD(P)-binding domain"/>
    <property type="match status" value="1"/>
</dbReference>
<dbReference type="PANTHER" id="PTHR10742">
    <property type="entry name" value="FLAVIN MONOAMINE OXIDASE"/>
    <property type="match status" value="1"/>
</dbReference>
<dbReference type="Gene3D" id="3.50.50.60">
    <property type="entry name" value="FAD/NAD(P)-binding domain"/>
    <property type="match status" value="1"/>
</dbReference>
<dbReference type="STRING" id="153971.AWC19_11110"/>
<keyword evidence="2" id="KW-1185">Reference proteome</keyword>
<dbReference type="PRINTS" id="PR00419">
    <property type="entry name" value="ADXRDTASE"/>
</dbReference>
<dbReference type="Pfam" id="PF13450">
    <property type="entry name" value="NAD_binding_8"/>
    <property type="match status" value="1"/>
</dbReference>
<evidence type="ECO:0000313" key="2">
    <source>
        <dbReference type="Proteomes" id="UP000193529"/>
    </source>
</evidence>
<protein>
    <recommendedName>
        <fullName evidence="3">Amine oxidase domain-containing protein</fullName>
    </recommendedName>
</protein>
<sequence>MTANGKNGLAERGPVFIVGAGPSGLTAAYRLRARGVSVVVLEKRDRTGGMIHTHREQGYLMEEGATIRAEILRRMEKLIPGVSDTVDYTRIARWNEVIVYSRPGLYKELGQFQARQAAVTSRIQLAGVFRSSSNMCTATVAGERAAAELLGQLRAPRRRFAAV</sequence>
<dbReference type="InterPro" id="IPR036188">
    <property type="entry name" value="FAD/NAD-bd_sf"/>
</dbReference>
<accession>A0A1X1ZJU6</accession>
<dbReference type="GO" id="GO:0016491">
    <property type="term" value="F:oxidoreductase activity"/>
    <property type="evidence" value="ECO:0007669"/>
    <property type="project" value="TreeGrafter"/>
</dbReference>
<dbReference type="PANTHER" id="PTHR10742:SF419">
    <property type="entry name" value="AMINE OXIDASE DOMAIN-CONTAINING PROTEIN-RELATED"/>
    <property type="match status" value="1"/>
</dbReference>
<organism evidence="1 2">
    <name type="scientific">Mycobacterium palustre</name>
    <dbReference type="NCBI Taxonomy" id="153971"/>
    <lineage>
        <taxon>Bacteria</taxon>
        <taxon>Bacillati</taxon>
        <taxon>Actinomycetota</taxon>
        <taxon>Actinomycetes</taxon>
        <taxon>Mycobacteriales</taxon>
        <taxon>Mycobacteriaceae</taxon>
        <taxon>Mycobacterium</taxon>
        <taxon>Mycobacterium simiae complex</taxon>
    </lineage>
</organism>
<dbReference type="OrthoDB" id="337830at2"/>
<proteinExistence type="predicted"/>
<comment type="caution">
    <text evidence="1">The sequence shown here is derived from an EMBL/GenBank/DDBJ whole genome shotgun (WGS) entry which is preliminary data.</text>
</comment>
<dbReference type="EMBL" id="LQPJ01000107">
    <property type="protein sequence ID" value="ORW23616.1"/>
    <property type="molecule type" value="Genomic_DNA"/>
</dbReference>
<gene>
    <name evidence="1" type="ORF">AWC19_11110</name>
</gene>
<dbReference type="Proteomes" id="UP000193529">
    <property type="component" value="Unassembled WGS sequence"/>
</dbReference>
<reference evidence="1 2" key="1">
    <citation type="submission" date="2016-01" db="EMBL/GenBank/DDBJ databases">
        <title>The new phylogeny of the genus Mycobacterium.</title>
        <authorList>
            <person name="Tarcisio F."/>
            <person name="Conor M."/>
            <person name="Antonella G."/>
            <person name="Elisabetta G."/>
            <person name="Giulia F.S."/>
            <person name="Sara T."/>
            <person name="Anna F."/>
            <person name="Clotilde B."/>
            <person name="Roberto B."/>
            <person name="Veronica D.S."/>
            <person name="Fabio R."/>
            <person name="Monica P."/>
            <person name="Olivier J."/>
            <person name="Enrico T."/>
            <person name="Nicola S."/>
        </authorList>
    </citation>
    <scope>NUCLEOTIDE SEQUENCE [LARGE SCALE GENOMIC DNA]</scope>
    <source>
        <strain evidence="1 2">DSM 44572</strain>
    </source>
</reference>
<evidence type="ECO:0008006" key="3">
    <source>
        <dbReference type="Google" id="ProtNLM"/>
    </source>
</evidence>
<name>A0A1X1ZJU6_9MYCO</name>
<evidence type="ECO:0000313" key="1">
    <source>
        <dbReference type="EMBL" id="ORW23616.1"/>
    </source>
</evidence>
<dbReference type="AlphaFoldDB" id="A0A1X1ZJU6"/>
<dbReference type="InterPro" id="IPR050281">
    <property type="entry name" value="Flavin_monoamine_oxidase"/>
</dbReference>